<dbReference type="Gene3D" id="3.90.190.10">
    <property type="entry name" value="Protein tyrosine phosphatase superfamily"/>
    <property type="match status" value="1"/>
</dbReference>
<reference evidence="3" key="1">
    <citation type="submission" date="2022-11" db="EMBL/GenBank/DDBJ databases">
        <title>Centuries of genome instability and evolution in soft-shell clam transmissible cancer (bioRxiv).</title>
        <authorList>
            <person name="Hart S.F.M."/>
            <person name="Yonemitsu M.A."/>
            <person name="Giersch R.M."/>
            <person name="Beal B.F."/>
            <person name="Arriagada G."/>
            <person name="Davis B.W."/>
            <person name="Ostrander E.A."/>
            <person name="Goff S.P."/>
            <person name="Metzger M.J."/>
        </authorList>
    </citation>
    <scope>NUCLEOTIDE SEQUENCE</scope>
    <source>
        <strain evidence="3">MELC-2E11</strain>
        <tissue evidence="3">Siphon/mantle</tissue>
    </source>
</reference>
<feature type="domain" description="Laminin EGF-like" evidence="2">
    <location>
        <begin position="142"/>
        <end position="173"/>
    </location>
</feature>
<dbReference type="PRINTS" id="PR00011">
    <property type="entry name" value="EGFLAMININ"/>
</dbReference>
<dbReference type="SMART" id="SM00181">
    <property type="entry name" value="EGF"/>
    <property type="match status" value="6"/>
</dbReference>
<dbReference type="SUPFAM" id="SSF57184">
    <property type="entry name" value="Growth factor receptor domain"/>
    <property type="match status" value="1"/>
</dbReference>
<feature type="chain" id="PRO_5047234200" evidence="1">
    <location>
        <begin position="25"/>
        <end position="376"/>
    </location>
</feature>
<sequence>MSRTFKSEMYAYAVLLILVRVVCAQECSTCKDGADGHSSKCSNTGKCYFGCIDGYYGNNCLHNCTYQNCLSCHQNTGHYCSKCKSGYYLHYTYCHPCNFKCKSCESLQRCLSCYDGYWGETCRNKCSSDCNNGYCDKESGVCRCSPNYKGETCNQCANGRFGKTCQYLCSRDCKNGHCDEESGVCRCNQNYKGETCDQCSNGQFGEKCEHNCSLGCEFGNCTRDTGTCPCKSEWSGQSCKTKIETNVEQHTKRDNFYENKSKLTKKEPENFFALNATVNEGEDRDDISAREITAMVEISEDCNNTKEVGKFKLTVADLPKYVQYICLKDLEEEFQRLPYGLVKPYEVSQTRLNMHKNRYKGIYPYDDTRVVVCGGD</sequence>
<dbReference type="PANTHER" id="PTHR24035">
    <property type="entry name" value="MULTIPLE EPIDERMAL GROWTH FACTOR-LIKE DOMAINS PROTEIN"/>
    <property type="match status" value="1"/>
</dbReference>
<dbReference type="SMART" id="SM00180">
    <property type="entry name" value="EGF_Lam"/>
    <property type="match status" value="2"/>
</dbReference>
<dbReference type="EMBL" id="CP111021">
    <property type="protein sequence ID" value="WAR17426.1"/>
    <property type="molecule type" value="Genomic_DNA"/>
</dbReference>
<dbReference type="InterPro" id="IPR000742">
    <property type="entry name" value="EGF"/>
</dbReference>
<dbReference type="Pfam" id="PF00053">
    <property type="entry name" value="EGF_laminin"/>
    <property type="match status" value="2"/>
</dbReference>
<dbReference type="InterPro" id="IPR029021">
    <property type="entry name" value="Prot-tyrosine_phosphatase-like"/>
</dbReference>
<feature type="non-terminal residue" evidence="3">
    <location>
        <position position="376"/>
    </location>
</feature>
<dbReference type="Gene3D" id="2.170.300.10">
    <property type="entry name" value="Tie2 ligand-binding domain superfamily"/>
    <property type="match status" value="1"/>
</dbReference>
<evidence type="ECO:0000259" key="2">
    <source>
        <dbReference type="PROSITE" id="PS01248"/>
    </source>
</evidence>
<dbReference type="PANTHER" id="PTHR24035:SF109">
    <property type="entry name" value="PROTEIN DRAPER"/>
    <property type="match status" value="1"/>
</dbReference>
<evidence type="ECO:0000313" key="4">
    <source>
        <dbReference type="Proteomes" id="UP001164746"/>
    </source>
</evidence>
<dbReference type="InterPro" id="IPR009030">
    <property type="entry name" value="Growth_fac_rcpt_cys_sf"/>
</dbReference>
<dbReference type="Proteomes" id="UP001164746">
    <property type="component" value="Chromosome 10"/>
</dbReference>
<organism evidence="3 4">
    <name type="scientific">Mya arenaria</name>
    <name type="common">Soft-shell clam</name>
    <dbReference type="NCBI Taxonomy" id="6604"/>
    <lineage>
        <taxon>Eukaryota</taxon>
        <taxon>Metazoa</taxon>
        <taxon>Spiralia</taxon>
        <taxon>Lophotrochozoa</taxon>
        <taxon>Mollusca</taxon>
        <taxon>Bivalvia</taxon>
        <taxon>Autobranchia</taxon>
        <taxon>Heteroconchia</taxon>
        <taxon>Euheterodonta</taxon>
        <taxon>Imparidentia</taxon>
        <taxon>Neoheterodontei</taxon>
        <taxon>Myida</taxon>
        <taxon>Myoidea</taxon>
        <taxon>Myidae</taxon>
        <taxon>Mya</taxon>
    </lineage>
</organism>
<name>A0ABY7FDT5_MYAAR</name>
<feature type="signal peptide" evidence="1">
    <location>
        <begin position="1"/>
        <end position="24"/>
    </location>
</feature>
<dbReference type="PROSITE" id="PS01248">
    <property type="entry name" value="EGF_LAM_1"/>
    <property type="match status" value="1"/>
</dbReference>
<keyword evidence="4" id="KW-1185">Reference proteome</keyword>
<protein>
    <submittedName>
        <fullName evidence="3">TEuncharacterized</fullName>
    </submittedName>
</protein>
<dbReference type="InterPro" id="IPR052108">
    <property type="entry name" value="MEGF/SIB"/>
</dbReference>
<dbReference type="CDD" id="cd00055">
    <property type="entry name" value="EGF_Lam"/>
    <property type="match status" value="2"/>
</dbReference>
<gene>
    <name evidence="3" type="ORF">MAR_032020</name>
</gene>
<evidence type="ECO:0000313" key="3">
    <source>
        <dbReference type="EMBL" id="WAR17426.1"/>
    </source>
</evidence>
<accession>A0ABY7FDT5</accession>
<dbReference type="SUPFAM" id="SSF52799">
    <property type="entry name" value="(Phosphotyrosine protein) phosphatases II"/>
    <property type="match status" value="1"/>
</dbReference>
<dbReference type="InterPro" id="IPR002049">
    <property type="entry name" value="LE_dom"/>
</dbReference>
<evidence type="ECO:0000256" key="1">
    <source>
        <dbReference type="SAM" id="SignalP"/>
    </source>
</evidence>
<proteinExistence type="predicted"/>
<keyword evidence="1" id="KW-0732">Signal</keyword>